<proteinExistence type="predicted"/>
<dbReference type="Proteomes" id="UP000244912">
    <property type="component" value="Unassembled WGS sequence"/>
</dbReference>
<keyword evidence="2" id="KW-1185">Reference proteome</keyword>
<protein>
    <submittedName>
        <fullName evidence="1">Uncharacterized protein</fullName>
    </submittedName>
</protein>
<dbReference type="EMBL" id="ONZF01000003">
    <property type="protein sequence ID" value="SPJ24123.1"/>
    <property type="molecule type" value="Genomic_DNA"/>
</dbReference>
<gene>
    <name evidence="1" type="ORF">PAA8504_01949</name>
</gene>
<sequence>MSFVPVKSEEKQSAATVFRVRKLLIRPRTQTIHASC</sequence>
<evidence type="ECO:0000313" key="2">
    <source>
        <dbReference type="Proteomes" id="UP000244912"/>
    </source>
</evidence>
<dbReference type="AlphaFoldDB" id="A0A2R8BVI0"/>
<name>A0A2R8BVI0_9RHOB</name>
<organism evidence="1 2">
    <name type="scientific">Palleronia abyssalis</name>
    <dbReference type="NCBI Taxonomy" id="1501240"/>
    <lineage>
        <taxon>Bacteria</taxon>
        <taxon>Pseudomonadati</taxon>
        <taxon>Pseudomonadota</taxon>
        <taxon>Alphaproteobacteria</taxon>
        <taxon>Rhodobacterales</taxon>
        <taxon>Roseobacteraceae</taxon>
        <taxon>Palleronia</taxon>
    </lineage>
</organism>
<evidence type="ECO:0000313" key="1">
    <source>
        <dbReference type="EMBL" id="SPJ24123.1"/>
    </source>
</evidence>
<accession>A0A2R8BVI0</accession>
<reference evidence="1 2" key="1">
    <citation type="submission" date="2018-03" db="EMBL/GenBank/DDBJ databases">
        <authorList>
            <person name="Keele B.F."/>
        </authorList>
    </citation>
    <scope>NUCLEOTIDE SEQUENCE [LARGE SCALE GENOMIC DNA]</scope>
    <source>
        <strain evidence="1 2">CECT 8504</strain>
    </source>
</reference>